<gene>
    <name evidence="1" type="ORF">ZBT109_0807</name>
</gene>
<evidence type="ECO:0000313" key="2">
    <source>
        <dbReference type="Proteomes" id="UP000267342"/>
    </source>
</evidence>
<keyword evidence="2" id="KW-1185">Reference proteome</keyword>
<dbReference type="KEGG" id="zpl:ZBT109_0807"/>
<reference evidence="1 2" key="1">
    <citation type="submission" date="2018-09" db="EMBL/GenBank/DDBJ databases">
        <title>Zymobacter palmae IAM14233 (=T109) whole genome analysis.</title>
        <authorList>
            <person name="Yanase H."/>
        </authorList>
    </citation>
    <scope>NUCLEOTIDE SEQUENCE [LARGE SCALE GENOMIC DNA]</scope>
    <source>
        <strain evidence="1 2">IAM14233</strain>
    </source>
</reference>
<dbReference type="EMBL" id="AP018933">
    <property type="protein sequence ID" value="BBG29583.1"/>
    <property type="molecule type" value="Genomic_DNA"/>
</dbReference>
<accession>A0A348HD81</accession>
<dbReference type="Proteomes" id="UP000267342">
    <property type="component" value="Chromosome"/>
</dbReference>
<keyword evidence="1" id="KW-0436">Ligase</keyword>
<dbReference type="GO" id="GO:0016874">
    <property type="term" value="F:ligase activity"/>
    <property type="evidence" value="ECO:0007669"/>
    <property type="project" value="UniProtKB-KW"/>
</dbReference>
<name>A0A348HD81_9GAMM</name>
<proteinExistence type="predicted"/>
<evidence type="ECO:0000313" key="1">
    <source>
        <dbReference type="EMBL" id="BBG29583.1"/>
    </source>
</evidence>
<organism evidence="1 2">
    <name type="scientific">Zymobacter palmae</name>
    <dbReference type="NCBI Taxonomy" id="33074"/>
    <lineage>
        <taxon>Bacteria</taxon>
        <taxon>Pseudomonadati</taxon>
        <taxon>Pseudomonadota</taxon>
        <taxon>Gammaproteobacteria</taxon>
        <taxon>Oceanospirillales</taxon>
        <taxon>Halomonadaceae</taxon>
        <taxon>Zymobacter group</taxon>
        <taxon>Zymobacter</taxon>
    </lineage>
</organism>
<protein>
    <submittedName>
        <fullName evidence="1">UDP-N-acetylmuramate-alanine ligase</fullName>
    </submittedName>
</protein>
<dbReference type="AlphaFoldDB" id="A0A348HD81"/>
<sequence length="281" mass="31164">MFVAAAHRYDIDIRVIVGRLDGDWIVDRIKARPQREIGVDDDGIAFIVAVHRGQHGGFDVGAEVEVFWIVDDVGHTSRHNRYVRVELNQTLTLEDGQHTTFIGHRIAHQHLGTVRQVLQALIVFGVDADRGQQIAAGFDEIVLGITLVLDVDDRVHVRLVLEEVGIDVVVGQRGVRHDVIVDHLDIQLIALSLQDRARLFEHFAMRYGVGRDGDRMVGISSAAAGRQQQCSRQSGRGGHPVCLHNEILFVYQPGGNRLSGSASRVADAVWHNSRKGRAMPL</sequence>